<evidence type="ECO:0000259" key="15">
    <source>
        <dbReference type="Pfam" id="PF00122"/>
    </source>
</evidence>
<evidence type="ECO:0000256" key="5">
    <source>
        <dbReference type="ARBA" id="ARBA00022723"/>
    </source>
</evidence>
<dbReference type="InterPro" id="IPR044492">
    <property type="entry name" value="P_typ_ATPase_HD_dom"/>
</dbReference>
<dbReference type="GO" id="GO:0005524">
    <property type="term" value="F:ATP binding"/>
    <property type="evidence" value="ECO:0007669"/>
    <property type="project" value="UniProtKB-UniRule"/>
</dbReference>
<dbReference type="PRINTS" id="PR00120">
    <property type="entry name" value="HATPASE"/>
</dbReference>
<dbReference type="Pfam" id="PF00702">
    <property type="entry name" value="Hydrolase"/>
    <property type="match status" value="1"/>
</dbReference>
<dbReference type="SUPFAM" id="SSF81665">
    <property type="entry name" value="Calcium ATPase, transmembrane domain M"/>
    <property type="match status" value="1"/>
</dbReference>
<dbReference type="InterPro" id="IPR018303">
    <property type="entry name" value="ATPase_P-typ_P_site"/>
</dbReference>
<dbReference type="HOGENOM" id="CLU_001771_6_3_9"/>
<evidence type="ECO:0000256" key="11">
    <source>
        <dbReference type="ARBA" id="ARBA00022989"/>
    </source>
</evidence>
<keyword evidence="16" id="KW-0378">Hydrolase</keyword>
<comment type="subcellular location">
    <subcellularLocation>
        <location evidence="1">Cell membrane</location>
        <topology evidence="1">Multi-pass membrane protein</topology>
    </subcellularLocation>
</comment>
<dbReference type="PANTHER" id="PTHR43079">
    <property type="entry name" value="PROBABLE CADMIUM/ZINC-TRANSPORTING ATPASE HMA1"/>
    <property type="match status" value="1"/>
</dbReference>
<reference evidence="16 17" key="1">
    <citation type="submission" date="2010-07" db="EMBL/GenBank/DDBJ databases">
        <authorList>
            <person name="Sid Ahmed O."/>
        </authorList>
    </citation>
    <scope>NUCLEOTIDE SEQUENCE [LARGE SCALE GENOMIC DNA]</scope>
    <source>
        <strain evidence="16 17">TX4248</strain>
    </source>
</reference>
<dbReference type="AlphaFoldDB" id="A0A125W5G2"/>
<feature type="transmembrane region" description="Helical" evidence="14">
    <location>
        <begin position="612"/>
        <end position="631"/>
    </location>
</feature>
<keyword evidence="7" id="KW-0813">Transport</keyword>
<dbReference type="PROSITE" id="PS00154">
    <property type="entry name" value="ATPASE_E1_E2"/>
    <property type="match status" value="1"/>
</dbReference>
<dbReference type="SUPFAM" id="SSF81660">
    <property type="entry name" value="Metal cation-transporting ATPase, ATP-binding domain N"/>
    <property type="match status" value="1"/>
</dbReference>
<dbReference type="NCBIfam" id="TIGR01525">
    <property type="entry name" value="ATPase-IB_hvy"/>
    <property type="match status" value="1"/>
</dbReference>
<dbReference type="GO" id="GO:0016887">
    <property type="term" value="F:ATP hydrolysis activity"/>
    <property type="evidence" value="ECO:0007669"/>
    <property type="project" value="InterPro"/>
</dbReference>
<dbReference type="EMBL" id="AEBR01000063">
    <property type="protein sequence ID" value="EFM82523.1"/>
    <property type="molecule type" value="Genomic_DNA"/>
</dbReference>
<comment type="similarity">
    <text evidence="2 14">Belongs to the cation transport ATPase (P-type) (TC 3.A.3) family. Type IB subfamily.</text>
</comment>
<dbReference type="PRINTS" id="PR00119">
    <property type="entry name" value="CATATPASE"/>
</dbReference>
<dbReference type="SFLD" id="SFLDF00027">
    <property type="entry name" value="p-type_atpase"/>
    <property type="match status" value="1"/>
</dbReference>
<dbReference type="InterPro" id="IPR059000">
    <property type="entry name" value="ATPase_P-type_domA"/>
</dbReference>
<dbReference type="InterPro" id="IPR027256">
    <property type="entry name" value="P-typ_ATPase_IB"/>
</dbReference>
<dbReference type="InterPro" id="IPR051949">
    <property type="entry name" value="Cation_Transport_ATPase"/>
</dbReference>
<feature type="transmembrane region" description="Helical" evidence="14">
    <location>
        <begin position="44"/>
        <end position="63"/>
    </location>
</feature>
<keyword evidence="10" id="KW-1278">Translocase</keyword>
<keyword evidence="11 14" id="KW-1133">Transmembrane helix</keyword>
<keyword evidence="3 14" id="KW-1003">Cell membrane</keyword>
<evidence type="ECO:0000256" key="10">
    <source>
        <dbReference type="ARBA" id="ARBA00022967"/>
    </source>
</evidence>
<organism evidence="16 17">
    <name type="scientific">Enterococcus faecalis TX4248</name>
    <dbReference type="NCBI Taxonomy" id="749495"/>
    <lineage>
        <taxon>Bacteria</taxon>
        <taxon>Bacillati</taxon>
        <taxon>Bacillota</taxon>
        <taxon>Bacilli</taxon>
        <taxon>Lactobacillales</taxon>
        <taxon>Enterococcaceae</taxon>
        <taxon>Enterococcus</taxon>
    </lineage>
</organism>
<dbReference type="NCBIfam" id="TIGR01494">
    <property type="entry name" value="ATPase_P-type"/>
    <property type="match status" value="1"/>
</dbReference>
<gene>
    <name evidence="16" type="primary">cadA</name>
    <name evidence="16" type="ORF">HMPREF9498_01938</name>
</gene>
<evidence type="ECO:0000256" key="3">
    <source>
        <dbReference type="ARBA" id="ARBA00022475"/>
    </source>
</evidence>
<dbReference type="InterPro" id="IPR001757">
    <property type="entry name" value="P_typ_ATPase"/>
</dbReference>
<evidence type="ECO:0000256" key="14">
    <source>
        <dbReference type="RuleBase" id="RU362081"/>
    </source>
</evidence>
<dbReference type="GO" id="GO:0046872">
    <property type="term" value="F:metal ion binding"/>
    <property type="evidence" value="ECO:0007669"/>
    <property type="project" value="UniProtKB-KW"/>
</dbReference>
<dbReference type="FunFam" id="2.70.150.10:FF:000020">
    <property type="entry name" value="Copper-exporting P-type ATPase A"/>
    <property type="match status" value="1"/>
</dbReference>
<keyword evidence="7" id="KW-0406">Ion transport</keyword>
<name>A0A125W5G2_ENTFL</name>
<dbReference type="SFLD" id="SFLDS00003">
    <property type="entry name" value="Haloacid_Dehalogenase"/>
    <property type="match status" value="1"/>
</dbReference>
<evidence type="ECO:0000256" key="13">
    <source>
        <dbReference type="ARBA" id="ARBA00023136"/>
    </source>
</evidence>
<dbReference type="CDD" id="cd07551">
    <property type="entry name" value="P-type_ATPase_HM_ZosA_PfeT-like"/>
    <property type="match status" value="1"/>
</dbReference>
<dbReference type="SFLD" id="SFLDG00002">
    <property type="entry name" value="C1.7:_P-type_atpase_like"/>
    <property type="match status" value="1"/>
</dbReference>
<dbReference type="InterPro" id="IPR023214">
    <property type="entry name" value="HAD_sf"/>
</dbReference>
<dbReference type="GO" id="GO:0005886">
    <property type="term" value="C:plasma membrane"/>
    <property type="evidence" value="ECO:0007669"/>
    <property type="project" value="UniProtKB-SubCell"/>
</dbReference>
<dbReference type="InterPro" id="IPR036412">
    <property type="entry name" value="HAD-like_sf"/>
</dbReference>
<keyword evidence="13 14" id="KW-0472">Membrane</keyword>
<dbReference type="Gene3D" id="3.40.50.1000">
    <property type="entry name" value="HAD superfamily/HAD-like"/>
    <property type="match status" value="1"/>
</dbReference>
<dbReference type="SUPFAM" id="SSF56784">
    <property type="entry name" value="HAD-like"/>
    <property type="match status" value="1"/>
</dbReference>
<dbReference type="GO" id="GO:0019829">
    <property type="term" value="F:ATPase-coupled monoatomic cation transmembrane transporter activity"/>
    <property type="evidence" value="ECO:0007669"/>
    <property type="project" value="InterPro"/>
</dbReference>
<dbReference type="Gene3D" id="2.70.150.10">
    <property type="entry name" value="Calcium-transporting ATPase, cytoplasmic transduction domain A"/>
    <property type="match status" value="1"/>
</dbReference>
<keyword evidence="5 14" id="KW-0479">Metal-binding</keyword>
<evidence type="ECO:0000256" key="7">
    <source>
        <dbReference type="ARBA" id="ARBA00022796"/>
    </source>
</evidence>
<feature type="domain" description="P-type ATPase A" evidence="15">
    <location>
        <begin position="130"/>
        <end position="230"/>
    </location>
</feature>
<keyword evidence="8 14" id="KW-0067">ATP-binding</keyword>
<evidence type="ECO:0000313" key="17">
    <source>
        <dbReference type="Proteomes" id="UP000004846"/>
    </source>
</evidence>
<keyword evidence="12" id="KW-0186">Copper</keyword>
<accession>A0A125W5G2</accession>
<keyword evidence="4 14" id="KW-0812">Transmembrane</keyword>
<evidence type="ECO:0000256" key="2">
    <source>
        <dbReference type="ARBA" id="ARBA00006024"/>
    </source>
</evidence>
<dbReference type="PANTHER" id="PTHR43079:SF1">
    <property type="entry name" value="CADMIUM_ZINC-TRANSPORTING ATPASE HMA1, CHLOROPLASTIC-RELATED"/>
    <property type="match status" value="1"/>
</dbReference>
<dbReference type="GO" id="GO:0006825">
    <property type="term" value="P:copper ion transport"/>
    <property type="evidence" value="ECO:0007669"/>
    <property type="project" value="UniProtKB-KW"/>
</dbReference>
<keyword evidence="6 14" id="KW-0547">Nucleotide-binding</keyword>
<evidence type="ECO:0000256" key="12">
    <source>
        <dbReference type="ARBA" id="ARBA00023008"/>
    </source>
</evidence>
<feature type="transmembrane region" description="Helical" evidence="14">
    <location>
        <begin position="20"/>
        <end position="38"/>
    </location>
</feature>
<dbReference type="Proteomes" id="UP000004846">
    <property type="component" value="Unassembled WGS sequence"/>
</dbReference>
<evidence type="ECO:0000256" key="6">
    <source>
        <dbReference type="ARBA" id="ARBA00022741"/>
    </source>
</evidence>
<feature type="transmembrane region" description="Helical" evidence="14">
    <location>
        <begin position="278"/>
        <end position="302"/>
    </location>
</feature>
<dbReference type="Pfam" id="PF00122">
    <property type="entry name" value="E1-E2_ATPase"/>
    <property type="match status" value="1"/>
</dbReference>
<evidence type="ECO:0000256" key="4">
    <source>
        <dbReference type="ARBA" id="ARBA00022692"/>
    </source>
</evidence>
<keyword evidence="9" id="KW-0460">Magnesium</keyword>
<evidence type="ECO:0000256" key="9">
    <source>
        <dbReference type="ARBA" id="ARBA00022842"/>
    </source>
</evidence>
<evidence type="ECO:0000256" key="8">
    <source>
        <dbReference type="ARBA" id="ARBA00022840"/>
    </source>
</evidence>
<protein>
    <submittedName>
        <fullName evidence="16">Cadmium-exporting ATPase</fullName>
        <ecNumber evidence="16">3.6.3.3</ecNumber>
    </submittedName>
</protein>
<sequence length="634" mass="68099">MSKQTGAHTHEEKGKNVPVILFFTGLALFFIGLFLGNMLLVKNILFSLAAILAGYHIIGEGFGDTYRDTKNNRKFSPNIHLLMTLAAVGSALMGSFEESALLILIFAAAHFLEDYAQGKSQREITKLLNLNPTEARLITDDGSIQTVSVEQLKIGDRVQVLNGAQIPTDGVVIEGSTAVDESSINGESIPKEKNSGDPVFGSTMNGSGTIVVEVTKDSSETVFAKIVQLVNQSQENQSEIASKIKRFEPKYVTLVLAVFPLIVLGGALLFQLTWAESFYRGLVFLIAASPCALAASAVPATLSGISNLAKQGVLFKGGSFLSNLAEVKALAFDKTGTLTKGKPEVTDYLFVDGLEDRQDELVAVLTNMEKKSNHPLATAIVNRFEAETTALNLEVENIVGVGLVTTIADTTFRIGKPSSFEQVPTIIEKQTTKLASEGKTVVYFAENEQVIGLVALMDVPNEEAMNAIHYFKSQNIETTMITGDAKLTGEAVGRLVGVDQVYANVLPEEKSAIVDQLKREVGMTGMVGDGINDAPALVNADIGVAMGDGTDIAIDVADVVVMKNDLSKLGYAHRVSKRLNKIVQQNIIFSMLVVATLIILNFLGIANIAFSVLIHEGSTLVVIFNGLRLLVNTK</sequence>
<feature type="transmembrane region" description="Helical" evidence="14">
    <location>
        <begin position="587"/>
        <end position="606"/>
    </location>
</feature>
<dbReference type="InterPro" id="IPR023299">
    <property type="entry name" value="ATPase_P-typ_cyto_dom_N"/>
</dbReference>
<dbReference type="RefSeq" id="WP_002391769.1">
    <property type="nucleotide sequence ID" value="NZ_GL454461.1"/>
</dbReference>
<evidence type="ECO:0000256" key="1">
    <source>
        <dbReference type="ARBA" id="ARBA00004651"/>
    </source>
</evidence>
<dbReference type="SUPFAM" id="SSF81653">
    <property type="entry name" value="Calcium ATPase, transduction domain A"/>
    <property type="match status" value="1"/>
</dbReference>
<dbReference type="EC" id="3.6.3.3" evidence="16"/>
<dbReference type="Gene3D" id="3.40.1110.10">
    <property type="entry name" value="Calcium-transporting ATPase, cytoplasmic domain N"/>
    <property type="match status" value="1"/>
</dbReference>
<evidence type="ECO:0000313" key="16">
    <source>
        <dbReference type="EMBL" id="EFM82523.1"/>
    </source>
</evidence>
<proteinExistence type="inferred from homology"/>
<feature type="transmembrane region" description="Helical" evidence="14">
    <location>
        <begin position="251"/>
        <end position="272"/>
    </location>
</feature>
<dbReference type="InterPro" id="IPR008250">
    <property type="entry name" value="ATPase_P-typ_transduc_dom_A_sf"/>
</dbReference>
<keyword evidence="7" id="KW-0187">Copper transport</keyword>
<comment type="caution">
    <text evidence="16">The sequence shown here is derived from an EMBL/GenBank/DDBJ whole genome shotgun (WGS) entry which is preliminary data.</text>
</comment>
<dbReference type="InterPro" id="IPR023298">
    <property type="entry name" value="ATPase_P-typ_TM_dom_sf"/>
</dbReference>